<evidence type="ECO:0000313" key="2">
    <source>
        <dbReference type="EMBL" id="TAA73879.1"/>
    </source>
</evidence>
<keyword evidence="1" id="KW-0472">Membrane</keyword>
<name>A0A521FYP6_9BACT</name>
<protein>
    <submittedName>
        <fullName evidence="2">Uncharacterized protein</fullName>
    </submittedName>
</protein>
<feature type="transmembrane region" description="Helical" evidence="1">
    <location>
        <begin position="32"/>
        <end position="49"/>
    </location>
</feature>
<keyword evidence="1" id="KW-1133">Transmembrane helix</keyword>
<feature type="transmembrane region" description="Helical" evidence="1">
    <location>
        <begin position="7"/>
        <end position="26"/>
    </location>
</feature>
<dbReference type="Proteomes" id="UP000316238">
    <property type="component" value="Unassembled WGS sequence"/>
</dbReference>
<dbReference type="EMBL" id="NQJD01000052">
    <property type="protein sequence ID" value="TAA73879.1"/>
    <property type="molecule type" value="Genomic_DNA"/>
</dbReference>
<gene>
    <name evidence="2" type="ORF">CDV28_15211</name>
</gene>
<evidence type="ECO:0000313" key="3">
    <source>
        <dbReference type="Proteomes" id="UP000316238"/>
    </source>
</evidence>
<keyword evidence="1" id="KW-0812">Transmembrane</keyword>
<dbReference type="AlphaFoldDB" id="A0A521FYP6"/>
<comment type="caution">
    <text evidence="2">The sequence shown here is derived from an EMBL/GenBank/DDBJ whole genome shotgun (WGS) entry which is preliminary data.</text>
</comment>
<accession>A0A521FYP6</accession>
<proteinExistence type="predicted"/>
<sequence length="85" mass="9800">MSLLIQYHLYIMSAALVGMFFLPPEYRKKKTFITVAVVLAFSIGYELMMDEPVTKMPGRINRVLNEKGPEHDENAKYYKTPDANL</sequence>
<keyword evidence="3" id="KW-1185">Reference proteome</keyword>
<reference evidence="2" key="1">
    <citation type="submission" date="2017-07" db="EMBL/GenBank/DDBJ databases">
        <title>The cable genome - Insights into the physiology and evolution of filamentous bacteria capable of sulfide oxidation via long distance electron transfer.</title>
        <authorList>
            <person name="Thorup C."/>
            <person name="Bjerg J.T."/>
            <person name="Schreiber L."/>
            <person name="Nielsen L.P."/>
            <person name="Kjeldsen K.U."/>
            <person name="Boesen T."/>
            <person name="Boggild A."/>
            <person name="Meysman F."/>
            <person name="Geelhoed J."/>
            <person name="Schramm A."/>
        </authorList>
    </citation>
    <scope>NUCLEOTIDE SEQUENCE [LARGE SCALE GENOMIC DNA]</scope>
    <source>
        <strain evidence="2">GS</strain>
    </source>
</reference>
<organism evidence="2 3">
    <name type="scientific">Candidatus Electronema aureum</name>
    <dbReference type="NCBI Taxonomy" id="2005002"/>
    <lineage>
        <taxon>Bacteria</taxon>
        <taxon>Pseudomonadati</taxon>
        <taxon>Thermodesulfobacteriota</taxon>
        <taxon>Desulfobulbia</taxon>
        <taxon>Desulfobulbales</taxon>
        <taxon>Desulfobulbaceae</taxon>
        <taxon>Candidatus Electronema</taxon>
    </lineage>
</organism>
<evidence type="ECO:0000256" key="1">
    <source>
        <dbReference type="SAM" id="Phobius"/>
    </source>
</evidence>